<protein>
    <submittedName>
        <fullName evidence="2">Uncharacterized protein</fullName>
    </submittedName>
</protein>
<proteinExistence type="predicted"/>
<reference evidence="2 3" key="1">
    <citation type="submission" date="2023-08" db="EMBL/GenBank/DDBJ databases">
        <title>Black Yeasts Isolated from many extreme environments.</title>
        <authorList>
            <person name="Coleine C."/>
            <person name="Stajich J.E."/>
            <person name="Selbmann L."/>
        </authorList>
    </citation>
    <scope>NUCLEOTIDE SEQUENCE [LARGE SCALE GENOMIC DNA]</scope>
    <source>
        <strain evidence="2 3">CCFEE 536</strain>
    </source>
</reference>
<comment type="caution">
    <text evidence="2">The sequence shown here is derived from an EMBL/GenBank/DDBJ whole genome shotgun (WGS) entry which is preliminary data.</text>
</comment>
<dbReference type="Proteomes" id="UP001357485">
    <property type="component" value="Unassembled WGS sequence"/>
</dbReference>
<evidence type="ECO:0000313" key="2">
    <source>
        <dbReference type="EMBL" id="KAK5279363.1"/>
    </source>
</evidence>
<feature type="region of interest" description="Disordered" evidence="1">
    <location>
        <begin position="15"/>
        <end position="43"/>
    </location>
</feature>
<evidence type="ECO:0000256" key="1">
    <source>
        <dbReference type="SAM" id="MobiDB-lite"/>
    </source>
</evidence>
<gene>
    <name evidence="2" type="ORF">LTR16_007755</name>
</gene>
<organism evidence="2 3">
    <name type="scientific">Cryomyces antarcticus</name>
    <dbReference type="NCBI Taxonomy" id="329879"/>
    <lineage>
        <taxon>Eukaryota</taxon>
        <taxon>Fungi</taxon>
        <taxon>Dikarya</taxon>
        <taxon>Ascomycota</taxon>
        <taxon>Pezizomycotina</taxon>
        <taxon>Dothideomycetes</taxon>
        <taxon>Dothideomycetes incertae sedis</taxon>
        <taxon>Cryomyces</taxon>
    </lineage>
</organism>
<feature type="non-terminal residue" evidence="2">
    <location>
        <position position="1"/>
    </location>
</feature>
<dbReference type="EMBL" id="JAVRRA010001712">
    <property type="protein sequence ID" value="KAK5279363.1"/>
    <property type="molecule type" value="Genomic_DNA"/>
</dbReference>
<keyword evidence="3" id="KW-1185">Reference proteome</keyword>
<name>A0ABR0M5G8_9PEZI</name>
<evidence type="ECO:0000313" key="3">
    <source>
        <dbReference type="Proteomes" id="UP001357485"/>
    </source>
</evidence>
<accession>A0ABR0M5G8</accession>
<sequence length="80" mass="8515">CYVCPSPSPITGSALFTSDEIDEGYNSSDGSRRSSGSEATAHFGGLKYRRSGDLATTRACVSKNIRIRKPKGKRSSAGTR</sequence>
<feature type="compositionally biased region" description="Low complexity" evidence="1">
    <location>
        <begin position="27"/>
        <end position="37"/>
    </location>
</feature>